<dbReference type="PROSITE" id="PS50828">
    <property type="entry name" value="SMR"/>
    <property type="match status" value="1"/>
</dbReference>
<gene>
    <name evidence="3" type="ORF">BABINDRAFT_159360</name>
</gene>
<dbReference type="InterPro" id="IPR053020">
    <property type="entry name" value="Smr_domain_protein"/>
</dbReference>
<dbReference type="InterPro" id="IPR013899">
    <property type="entry name" value="DUF1771"/>
</dbReference>
<dbReference type="Proteomes" id="UP000094336">
    <property type="component" value="Unassembled WGS sequence"/>
</dbReference>
<feature type="region of interest" description="Disordered" evidence="1">
    <location>
        <begin position="1"/>
        <end position="59"/>
    </location>
</feature>
<feature type="region of interest" description="Disordered" evidence="1">
    <location>
        <begin position="180"/>
        <end position="214"/>
    </location>
</feature>
<dbReference type="InterPro" id="IPR036063">
    <property type="entry name" value="Smr_dom_sf"/>
</dbReference>
<accession>A0A1E3R0G4</accession>
<dbReference type="SMART" id="SM01162">
    <property type="entry name" value="DUF1771"/>
    <property type="match status" value="1"/>
</dbReference>
<dbReference type="SMART" id="SM00463">
    <property type="entry name" value="SMR"/>
    <property type="match status" value="1"/>
</dbReference>
<dbReference type="STRING" id="984486.A0A1E3R0G4"/>
<feature type="domain" description="Smr" evidence="2">
    <location>
        <begin position="99"/>
        <end position="175"/>
    </location>
</feature>
<dbReference type="Gene3D" id="3.30.1370.110">
    <property type="match status" value="1"/>
</dbReference>
<evidence type="ECO:0000313" key="3">
    <source>
        <dbReference type="EMBL" id="ODQ82862.1"/>
    </source>
</evidence>
<organism evidence="3 4">
    <name type="scientific">Babjeviella inositovora NRRL Y-12698</name>
    <dbReference type="NCBI Taxonomy" id="984486"/>
    <lineage>
        <taxon>Eukaryota</taxon>
        <taxon>Fungi</taxon>
        <taxon>Dikarya</taxon>
        <taxon>Ascomycota</taxon>
        <taxon>Saccharomycotina</taxon>
        <taxon>Pichiomycetes</taxon>
        <taxon>Serinales incertae sedis</taxon>
        <taxon>Babjeviella</taxon>
    </lineage>
</organism>
<feature type="compositionally biased region" description="Basic and acidic residues" evidence="1">
    <location>
        <begin position="8"/>
        <end position="22"/>
    </location>
</feature>
<dbReference type="AlphaFoldDB" id="A0A1E3R0G4"/>
<dbReference type="InterPro" id="IPR002625">
    <property type="entry name" value="Smr_dom"/>
</dbReference>
<dbReference type="Pfam" id="PF01713">
    <property type="entry name" value="Smr"/>
    <property type="match status" value="1"/>
</dbReference>
<evidence type="ECO:0000256" key="1">
    <source>
        <dbReference type="SAM" id="MobiDB-lite"/>
    </source>
</evidence>
<feature type="compositionally biased region" description="Polar residues" evidence="1">
    <location>
        <begin position="40"/>
        <end position="52"/>
    </location>
</feature>
<dbReference type="PANTHER" id="PTHR47417:SF1">
    <property type="entry name" value="SMR DOMAIN-CONTAINING PROTEIN YPL199C"/>
    <property type="match status" value="1"/>
</dbReference>
<name>A0A1E3R0G4_9ASCO</name>
<proteinExistence type="predicted"/>
<reference evidence="4" key="1">
    <citation type="submission" date="2016-05" db="EMBL/GenBank/DDBJ databases">
        <title>Comparative genomics of biotechnologically important yeasts.</title>
        <authorList>
            <consortium name="DOE Joint Genome Institute"/>
            <person name="Riley R."/>
            <person name="Haridas S."/>
            <person name="Wolfe K.H."/>
            <person name="Lopes M.R."/>
            <person name="Hittinger C.T."/>
            <person name="Goker M."/>
            <person name="Salamov A."/>
            <person name="Wisecaver J."/>
            <person name="Long T.M."/>
            <person name="Aerts A.L."/>
            <person name="Barry K."/>
            <person name="Choi C."/>
            <person name="Clum A."/>
            <person name="Coughlan A.Y."/>
            <person name="Deshpande S."/>
            <person name="Douglass A.P."/>
            <person name="Hanson S.J."/>
            <person name="Klenk H.-P."/>
            <person name="Labutti K."/>
            <person name="Lapidus A."/>
            <person name="Lindquist E."/>
            <person name="Lipzen A."/>
            <person name="Meier-Kolthoff J.P."/>
            <person name="Ohm R.A."/>
            <person name="Otillar R.P."/>
            <person name="Pangilinan J."/>
            <person name="Peng Y."/>
            <person name="Rokas A."/>
            <person name="Rosa C.A."/>
            <person name="Scheuner C."/>
            <person name="Sibirny A.A."/>
            <person name="Slot J.C."/>
            <person name="Stielow J.B."/>
            <person name="Sun H."/>
            <person name="Kurtzman C.P."/>
            <person name="Blackwell M."/>
            <person name="Grigoriev I.V."/>
            <person name="Jeffries T.W."/>
        </authorList>
    </citation>
    <scope>NUCLEOTIDE SEQUENCE [LARGE SCALE GENOMIC DNA]</scope>
    <source>
        <strain evidence="4">NRRL Y-12698</strain>
    </source>
</reference>
<dbReference type="Pfam" id="PF08590">
    <property type="entry name" value="DUF1771"/>
    <property type="match status" value="1"/>
</dbReference>
<evidence type="ECO:0000259" key="2">
    <source>
        <dbReference type="PROSITE" id="PS50828"/>
    </source>
</evidence>
<keyword evidence="4" id="KW-1185">Reference proteome</keyword>
<dbReference type="RefSeq" id="XP_018988190.1">
    <property type="nucleotide sequence ID" value="XM_019127610.1"/>
</dbReference>
<dbReference type="SUPFAM" id="SSF160443">
    <property type="entry name" value="SMR domain-like"/>
    <property type="match status" value="1"/>
</dbReference>
<dbReference type="OrthoDB" id="3231855at2759"/>
<sequence>MSAGQMDRGVRLDGGQERDYNHSTDSQYHNLRKQADQAYQKRSNLSQQSQQAYKLGDKARAHQLSEEAKKQLEIADDFNGQAAEYVFRENNADSSSNEIDLHGLYVKEAVYILRKRIDWASQHNQSQLRVIVGKGLHSANGVAKIKPAVEELCEQSNLKHYIDHKNAGVLVIELDPGAPNMPQAAYHSQQQPQYGNAQSHAAHNNNYNQQQNNNGSNDLVTTLFKILCQCINSK</sequence>
<dbReference type="PANTHER" id="PTHR47417">
    <property type="entry name" value="SMR DOMAIN-CONTAINING PROTEIN YPL199C"/>
    <property type="match status" value="1"/>
</dbReference>
<protein>
    <recommendedName>
        <fullName evidence="2">Smr domain-containing protein</fullName>
    </recommendedName>
</protein>
<evidence type="ECO:0000313" key="4">
    <source>
        <dbReference type="Proteomes" id="UP000094336"/>
    </source>
</evidence>
<dbReference type="GO" id="GO:0070481">
    <property type="term" value="P:nuclear-transcribed mRNA catabolic process, non-stop decay"/>
    <property type="evidence" value="ECO:0007669"/>
    <property type="project" value="EnsemblFungi"/>
</dbReference>
<feature type="compositionally biased region" description="Low complexity" evidence="1">
    <location>
        <begin position="195"/>
        <end position="214"/>
    </location>
</feature>
<dbReference type="EMBL" id="KV454426">
    <property type="protein sequence ID" value="ODQ82862.1"/>
    <property type="molecule type" value="Genomic_DNA"/>
</dbReference>
<dbReference type="GeneID" id="30145463"/>